<keyword evidence="3" id="KW-1015">Disulfide bond</keyword>
<feature type="domain" description="OmpA-like" evidence="6">
    <location>
        <begin position="66"/>
        <end position="184"/>
    </location>
</feature>
<dbReference type="PANTHER" id="PTHR30329">
    <property type="entry name" value="STATOR ELEMENT OF FLAGELLAR MOTOR COMPLEX"/>
    <property type="match status" value="1"/>
</dbReference>
<dbReference type="PROSITE" id="PS51123">
    <property type="entry name" value="OMPA_2"/>
    <property type="match status" value="1"/>
</dbReference>
<evidence type="ECO:0000313" key="7">
    <source>
        <dbReference type="EMBL" id="SFP04269.1"/>
    </source>
</evidence>
<dbReference type="NCBIfam" id="TIGR02232">
    <property type="entry name" value="myxo_disulf_rpt"/>
    <property type="match status" value="1"/>
</dbReference>
<evidence type="ECO:0000256" key="3">
    <source>
        <dbReference type="ARBA" id="ARBA00023157"/>
    </source>
</evidence>
<name>A0A1I5M424_9GAMM</name>
<dbReference type="GeneID" id="35872203"/>
<organism evidence="7 8">
    <name type="scientific">Enterovibrio norvegicus DSM 15893</name>
    <dbReference type="NCBI Taxonomy" id="1121869"/>
    <lineage>
        <taxon>Bacteria</taxon>
        <taxon>Pseudomonadati</taxon>
        <taxon>Pseudomonadota</taxon>
        <taxon>Gammaproteobacteria</taxon>
        <taxon>Vibrionales</taxon>
        <taxon>Vibrionaceae</taxon>
        <taxon>Enterovibrio</taxon>
    </lineage>
</organism>
<dbReference type="Pfam" id="PF00691">
    <property type="entry name" value="OmpA"/>
    <property type="match status" value="1"/>
</dbReference>
<dbReference type="InterPro" id="IPR036737">
    <property type="entry name" value="OmpA-like_sf"/>
</dbReference>
<dbReference type="InterPro" id="IPR011936">
    <property type="entry name" value="Myxo_disulph_rpt"/>
</dbReference>
<dbReference type="PANTHER" id="PTHR30329:SF21">
    <property type="entry name" value="LIPOPROTEIN YIAD-RELATED"/>
    <property type="match status" value="1"/>
</dbReference>
<accession>A0A1I5M424</accession>
<dbReference type="AlphaFoldDB" id="A0A1I5M424"/>
<keyword evidence="1 5" id="KW-0732">Signal</keyword>
<keyword evidence="4" id="KW-0472">Membrane</keyword>
<dbReference type="CDD" id="cd07185">
    <property type="entry name" value="OmpA_C-like"/>
    <property type="match status" value="1"/>
</dbReference>
<dbReference type="STRING" id="1121869.SAMN03084138_01156"/>
<dbReference type="OrthoDB" id="9805832at2"/>
<dbReference type="SUPFAM" id="SSF103088">
    <property type="entry name" value="OmpA-like"/>
    <property type="match status" value="1"/>
</dbReference>
<proteinExistence type="predicted"/>
<feature type="signal peptide" evidence="5">
    <location>
        <begin position="1"/>
        <end position="19"/>
    </location>
</feature>
<evidence type="ECO:0000256" key="1">
    <source>
        <dbReference type="ARBA" id="ARBA00022729"/>
    </source>
</evidence>
<dbReference type="Gene3D" id="3.30.1330.60">
    <property type="entry name" value="OmpA-like domain"/>
    <property type="match status" value="1"/>
</dbReference>
<keyword evidence="2" id="KW-0677">Repeat</keyword>
<sequence>MKILLFTLFAALLSGCAGKEIETFPENFAQPSDLRDLDLDGVIEDREKCDDTIKGAIVNNDGCSGVKTVNERFTLNILFANGSSYIHPNYYPEVAKVADFIKRHPYTDVIIEGHASATGPADINKRLSLERAQSIKALLLSRYGIERARIQSIGYGEDQLLDTANTPEADKRNRRVVADMRGSDKRTPLKWTIYTQLEN</sequence>
<dbReference type="Proteomes" id="UP000182692">
    <property type="component" value="Unassembled WGS sequence"/>
</dbReference>
<dbReference type="InterPro" id="IPR050330">
    <property type="entry name" value="Bact_OuterMem_StrucFunc"/>
</dbReference>
<evidence type="ECO:0000256" key="4">
    <source>
        <dbReference type="PROSITE-ProRule" id="PRU00473"/>
    </source>
</evidence>
<evidence type="ECO:0000313" key="8">
    <source>
        <dbReference type="Proteomes" id="UP000182692"/>
    </source>
</evidence>
<reference evidence="7 8" key="1">
    <citation type="submission" date="2016-10" db="EMBL/GenBank/DDBJ databases">
        <authorList>
            <person name="de Groot N.N."/>
        </authorList>
    </citation>
    <scope>NUCLEOTIDE SEQUENCE [LARGE SCALE GENOMIC DNA]</scope>
    <source>
        <strain evidence="7 8">DSM 15893</strain>
    </source>
</reference>
<evidence type="ECO:0000256" key="5">
    <source>
        <dbReference type="SAM" id="SignalP"/>
    </source>
</evidence>
<evidence type="ECO:0000256" key="2">
    <source>
        <dbReference type="ARBA" id="ARBA00022737"/>
    </source>
</evidence>
<dbReference type="EMBL" id="FOWR01000007">
    <property type="protein sequence ID" value="SFP04269.1"/>
    <property type="molecule type" value="Genomic_DNA"/>
</dbReference>
<dbReference type="PROSITE" id="PS51257">
    <property type="entry name" value="PROKAR_LIPOPROTEIN"/>
    <property type="match status" value="1"/>
</dbReference>
<dbReference type="InterPro" id="IPR006665">
    <property type="entry name" value="OmpA-like"/>
</dbReference>
<gene>
    <name evidence="7" type="ORF">SAMN03084138_01156</name>
</gene>
<evidence type="ECO:0000259" key="6">
    <source>
        <dbReference type="PROSITE" id="PS51123"/>
    </source>
</evidence>
<feature type="chain" id="PRO_5010340445" evidence="5">
    <location>
        <begin position="20"/>
        <end position="199"/>
    </location>
</feature>
<dbReference type="GO" id="GO:0016020">
    <property type="term" value="C:membrane"/>
    <property type="evidence" value="ECO:0007669"/>
    <property type="project" value="UniProtKB-UniRule"/>
</dbReference>
<protein>
    <submittedName>
        <fullName evidence="7">Myxococcus cysteine-rich repeat-containing protein</fullName>
    </submittedName>
</protein>
<dbReference type="RefSeq" id="WP_074925706.1">
    <property type="nucleotide sequence ID" value="NZ_FOWR01000007.1"/>
</dbReference>